<evidence type="ECO:0000313" key="2">
    <source>
        <dbReference type="Proteomes" id="UP001172101"/>
    </source>
</evidence>
<reference evidence="1" key="1">
    <citation type="submission" date="2023-06" db="EMBL/GenBank/DDBJ databases">
        <title>Genome-scale phylogeny and comparative genomics of the fungal order Sordariales.</title>
        <authorList>
            <consortium name="Lawrence Berkeley National Laboratory"/>
            <person name="Hensen N."/>
            <person name="Bonometti L."/>
            <person name="Westerberg I."/>
            <person name="Brannstrom I.O."/>
            <person name="Guillou S."/>
            <person name="Cros-Aarteil S."/>
            <person name="Calhoun S."/>
            <person name="Haridas S."/>
            <person name="Kuo A."/>
            <person name="Mondo S."/>
            <person name="Pangilinan J."/>
            <person name="Riley R."/>
            <person name="LaButti K."/>
            <person name="Andreopoulos B."/>
            <person name="Lipzen A."/>
            <person name="Chen C."/>
            <person name="Yanf M."/>
            <person name="Daum C."/>
            <person name="Ng V."/>
            <person name="Clum A."/>
            <person name="Steindorff A."/>
            <person name="Ohm R."/>
            <person name="Martin F."/>
            <person name="Silar P."/>
            <person name="Natvig D."/>
            <person name="Lalanne C."/>
            <person name="Gautier V."/>
            <person name="Ament-velasquez S.L."/>
            <person name="Kruys A."/>
            <person name="Hutchinson M.I."/>
            <person name="Powell A.J."/>
            <person name="Barry K."/>
            <person name="Miller A.N."/>
            <person name="Grigoriev I.V."/>
            <person name="Debuchy R."/>
            <person name="Gladieux P."/>
            <person name="Thoren M.H."/>
            <person name="Johannesson H."/>
        </authorList>
    </citation>
    <scope>NUCLEOTIDE SEQUENCE</scope>
    <source>
        <strain evidence="1">SMH2392-1A</strain>
    </source>
</reference>
<dbReference type="EMBL" id="JAUIRO010000006">
    <property type="protein sequence ID" value="KAK0710079.1"/>
    <property type="molecule type" value="Genomic_DNA"/>
</dbReference>
<dbReference type="RefSeq" id="XP_060293383.1">
    <property type="nucleotide sequence ID" value="XM_060445927.1"/>
</dbReference>
<proteinExistence type="predicted"/>
<dbReference type="GeneID" id="85329197"/>
<protein>
    <submittedName>
        <fullName evidence="1">Uncharacterized protein</fullName>
    </submittedName>
</protein>
<evidence type="ECO:0000313" key="1">
    <source>
        <dbReference type="EMBL" id="KAK0710079.1"/>
    </source>
</evidence>
<organism evidence="1 2">
    <name type="scientific">Lasiosphaeria miniovina</name>
    <dbReference type="NCBI Taxonomy" id="1954250"/>
    <lineage>
        <taxon>Eukaryota</taxon>
        <taxon>Fungi</taxon>
        <taxon>Dikarya</taxon>
        <taxon>Ascomycota</taxon>
        <taxon>Pezizomycotina</taxon>
        <taxon>Sordariomycetes</taxon>
        <taxon>Sordariomycetidae</taxon>
        <taxon>Sordariales</taxon>
        <taxon>Lasiosphaeriaceae</taxon>
        <taxon>Lasiosphaeria</taxon>
    </lineage>
</organism>
<comment type="caution">
    <text evidence="1">The sequence shown here is derived from an EMBL/GenBank/DDBJ whole genome shotgun (WGS) entry which is preliminary data.</text>
</comment>
<keyword evidence="2" id="KW-1185">Reference proteome</keyword>
<gene>
    <name evidence="1" type="ORF">B0T26DRAFT_755198</name>
</gene>
<sequence>MQSADESNAQSATLGGYHVGNILTLRLTGIHGHMLDTSESGTTIRVRIDTEEDWDDAENESFLADESLRLFTTEYTAYDRLSNHQGRSIPRLLAAVDIDIAPPPPGLAPAAEGDFEPFKVQGIILQYLEGIELWDIVKHCPRSSWQGIVDQAVDVFMFREEYESFAQWGMAKETKNEDGAVGLRMQKMLKMDPRWNGGLGLRIARQPSL</sequence>
<name>A0AA40A684_9PEZI</name>
<accession>A0AA40A684</accession>
<dbReference type="Proteomes" id="UP001172101">
    <property type="component" value="Unassembled WGS sequence"/>
</dbReference>
<dbReference type="AlphaFoldDB" id="A0AA40A684"/>